<feature type="transmembrane region" description="Helical" evidence="8">
    <location>
        <begin position="214"/>
        <end position="236"/>
    </location>
</feature>
<dbReference type="RefSeq" id="WP_015511429.1">
    <property type="nucleotide sequence ID" value="NC_021007.1"/>
</dbReference>
<organism evidence="10">
    <name type="scientific">Candidatus Mycoplasma haematominutum 'Birmingham 1'</name>
    <dbReference type="NCBI Taxonomy" id="1116213"/>
    <lineage>
        <taxon>Bacteria</taxon>
        <taxon>Bacillati</taxon>
        <taxon>Mycoplasmatota</taxon>
        <taxon>Mollicutes</taxon>
        <taxon>Mycoplasmataceae</taxon>
        <taxon>Mycoplasma</taxon>
    </lineage>
</organism>
<evidence type="ECO:0000256" key="1">
    <source>
        <dbReference type="ARBA" id="ARBA00004651"/>
    </source>
</evidence>
<reference evidence="10" key="2">
    <citation type="submission" date="2011-11" db="EMBL/GenBank/DDBJ databases">
        <authorList>
            <person name="Barker E."/>
        </authorList>
    </citation>
    <scope>NUCLEOTIDE SEQUENCE</scope>
    <source>
        <strain evidence="10">Birmingham 1</strain>
    </source>
</reference>
<keyword evidence="5 8" id="KW-0812">Transmembrane</keyword>
<evidence type="ECO:0000256" key="3">
    <source>
        <dbReference type="ARBA" id="ARBA00022448"/>
    </source>
</evidence>
<dbReference type="Gene3D" id="1.10.3720.10">
    <property type="entry name" value="MetI-like"/>
    <property type="match status" value="1"/>
</dbReference>
<comment type="subcellular location">
    <subcellularLocation>
        <location evidence="1 8">Cell membrane</location>
        <topology evidence="1 8">Multi-pass membrane protein</topology>
    </subcellularLocation>
</comment>
<feature type="domain" description="ABC transmembrane type-1" evidence="9">
    <location>
        <begin position="86"/>
        <end position="276"/>
    </location>
</feature>
<evidence type="ECO:0000256" key="6">
    <source>
        <dbReference type="ARBA" id="ARBA00022989"/>
    </source>
</evidence>
<feature type="transmembrane region" description="Helical" evidence="8">
    <location>
        <begin position="90"/>
        <end position="112"/>
    </location>
</feature>
<evidence type="ECO:0000256" key="8">
    <source>
        <dbReference type="RuleBase" id="RU363032"/>
    </source>
</evidence>
<dbReference type="InterPro" id="IPR051789">
    <property type="entry name" value="Bact_Polyamine_Transport"/>
</dbReference>
<dbReference type="EMBL" id="HE613254">
    <property type="protein sequence ID" value="CCE66564.1"/>
    <property type="molecule type" value="Genomic_DNA"/>
</dbReference>
<feature type="transmembrane region" description="Helical" evidence="8">
    <location>
        <begin position="133"/>
        <end position="152"/>
    </location>
</feature>
<dbReference type="PATRIC" id="fig|1116213.3.peg.45"/>
<protein>
    <submittedName>
        <fullName evidence="10">Polyamine (Spermidine/putrescine) ABC transporter permease protein PotC</fullName>
    </submittedName>
</protein>
<dbReference type="KEGG" id="mhb:MHM_00460"/>
<evidence type="ECO:0000256" key="2">
    <source>
        <dbReference type="ARBA" id="ARBA00007069"/>
    </source>
</evidence>
<keyword evidence="4" id="KW-1003">Cell membrane</keyword>
<evidence type="ECO:0000256" key="5">
    <source>
        <dbReference type="ARBA" id="ARBA00022692"/>
    </source>
</evidence>
<evidence type="ECO:0000259" key="9">
    <source>
        <dbReference type="PROSITE" id="PS50928"/>
    </source>
</evidence>
<proteinExistence type="inferred from homology"/>
<feature type="transmembrane region" description="Helical" evidence="8">
    <location>
        <begin position="158"/>
        <end position="178"/>
    </location>
</feature>
<dbReference type="OrthoDB" id="9782004at2"/>
<reference evidence="10" key="1">
    <citation type="submission" date="2011-11" db="EMBL/GenBank/DDBJ databases">
        <title>Complete genome sequence of Candidatus Mycoplasma haemominutum.</title>
        <authorList>
            <person name="Barker E.N."/>
            <person name="Darby A.C."/>
            <person name="Helps C.R."/>
            <person name="Peters I.R."/>
            <person name="Hughes M.A."/>
            <person name="Radford A.D."/>
            <person name="Novacco M."/>
            <person name="Boretti F."/>
            <person name="Hofmann-Lehmann R."/>
            <person name="Tasker S."/>
        </authorList>
    </citation>
    <scope>NUCLEOTIDE SEQUENCE</scope>
    <source>
        <strain evidence="10">Birmingham 1</strain>
    </source>
</reference>
<sequence length="297" mass="34008">MFYGLSFYIQDSSRWSDWFRKMSIFFFFLILYFPWVIIVFLSFNTPNEKGIVSTNLQNSASSFTFKNYSTFFSLSPGDNDSFWTSLLNSLFIGLSALFPSLWISLLSSFAIWKRGGKLRKTVFRLSNLSISSPELIQGISFMLLFSAVFLPLGLDFGFLTLVLTHIAFLVPYGIILIYPKFEKLDRRLLLACHDLNYSNLEALMKVLAPQLKGTLIFSSLVMMILSMDDFIISNLVKGRITTLTTQFYTMKKGIKGWALTFGSLLFLLSILTFLSVSAFNKCQPKSKLSFLKFPQWL</sequence>
<evidence type="ECO:0000313" key="10">
    <source>
        <dbReference type="EMBL" id="CCE66564.1"/>
    </source>
</evidence>
<gene>
    <name evidence="10" type="primary">potC</name>
    <name evidence="10" type="ORF">MHM_00460</name>
</gene>
<dbReference type="Pfam" id="PF00528">
    <property type="entry name" value="BPD_transp_1"/>
    <property type="match status" value="1"/>
</dbReference>
<dbReference type="InterPro" id="IPR000515">
    <property type="entry name" value="MetI-like"/>
</dbReference>
<name>G8C2L6_9MOLU</name>
<evidence type="ECO:0000256" key="4">
    <source>
        <dbReference type="ARBA" id="ARBA00022475"/>
    </source>
</evidence>
<keyword evidence="6 8" id="KW-1133">Transmembrane helix</keyword>
<dbReference type="PROSITE" id="PS50928">
    <property type="entry name" value="ABC_TM1"/>
    <property type="match status" value="1"/>
</dbReference>
<feature type="transmembrane region" description="Helical" evidence="8">
    <location>
        <begin position="256"/>
        <end position="279"/>
    </location>
</feature>
<dbReference type="PANTHER" id="PTHR43848:SF2">
    <property type="entry name" value="PUTRESCINE TRANSPORT SYSTEM PERMEASE PROTEIN POTI"/>
    <property type="match status" value="1"/>
</dbReference>
<evidence type="ECO:0000256" key="7">
    <source>
        <dbReference type="ARBA" id="ARBA00023136"/>
    </source>
</evidence>
<feature type="transmembrane region" description="Helical" evidence="8">
    <location>
        <begin position="24"/>
        <end position="43"/>
    </location>
</feature>
<comment type="similarity">
    <text evidence="2">Belongs to the binding-protein-dependent transport system permease family. CysTW subfamily.</text>
</comment>
<dbReference type="AlphaFoldDB" id="G8C2L6"/>
<accession>G8C2L6</accession>
<dbReference type="GO" id="GO:0005886">
    <property type="term" value="C:plasma membrane"/>
    <property type="evidence" value="ECO:0007669"/>
    <property type="project" value="UniProtKB-SubCell"/>
</dbReference>
<dbReference type="HOGENOM" id="CLU_016047_3_0_14"/>
<dbReference type="GO" id="GO:0055085">
    <property type="term" value="P:transmembrane transport"/>
    <property type="evidence" value="ECO:0007669"/>
    <property type="project" value="InterPro"/>
</dbReference>
<dbReference type="SUPFAM" id="SSF161098">
    <property type="entry name" value="MetI-like"/>
    <property type="match status" value="1"/>
</dbReference>
<keyword evidence="3 8" id="KW-0813">Transport</keyword>
<dbReference type="InterPro" id="IPR035906">
    <property type="entry name" value="MetI-like_sf"/>
</dbReference>
<dbReference type="PANTHER" id="PTHR43848">
    <property type="entry name" value="PUTRESCINE TRANSPORT SYSTEM PERMEASE PROTEIN POTI"/>
    <property type="match status" value="1"/>
</dbReference>
<keyword evidence="7 8" id="KW-0472">Membrane</keyword>